<proteinExistence type="predicted"/>
<dbReference type="GO" id="GO:0004843">
    <property type="term" value="F:cysteine-type deubiquitinase activity"/>
    <property type="evidence" value="ECO:0007669"/>
    <property type="project" value="UniProtKB-EC"/>
</dbReference>
<evidence type="ECO:0000256" key="4">
    <source>
        <dbReference type="SAM" id="MobiDB-lite"/>
    </source>
</evidence>
<dbReference type="InterPro" id="IPR028889">
    <property type="entry name" value="USP"/>
</dbReference>
<feature type="domain" description="USP" evidence="5">
    <location>
        <begin position="130"/>
        <end position="236"/>
    </location>
</feature>
<evidence type="ECO:0000256" key="2">
    <source>
        <dbReference type="ARBA" id="ARBA00012759"/>
    </source>
</evidence>
<name>A0A401QH55_SCYTO</name>
<dbReference type="AlphaFoldDB" id="A0A401QH55"/>
<evidence type="ECO:0000259" key="5">
    <source>
        <dbReference type="PROSITE" id="PS50235"/>
    </source>
</evidence>
<evidence type="ECO:0000313" key="7">
    <source>
        <dbReference type="Proteomes" id="UP000288216"/>
    </source>
</evidence>
<dbReference type="InterPro" id="IPR001394">
    <property type="entry name" value="Peptidase_C19_UCH"/>
</dbReference>
<comment type="caution">
    <text evidence="6">The sequence shown here is derived from an EMBL/GenBank/DDBJ whole genome shotgun (WGS) entry which is preliminary data.</text>
</comment>
<dbReference type="InterPro" id="IPR018200">
    <property type="entry name" value="USP_CS"/>
</dbReference>
<protein>
    <recommendedName>
        <fullName evidence="2">ubiquitinyl hydrolase 1</fullName>
        <ecNumber evidence="2">3.4.19.12</ecNumber>
    </recommendedName>
</protein>
<dbReference type="OrthoDB" id="292964at2759"/>
<evidence type="ECO:0000256" key="1">
    <source>
        <dbReference type="ARBA" id="ARBA00000707"/>
    </source>
</evidence>
<dbReference type="Gene3D" id="3.90.70.10">
    <property type="entry name" value="Cysteine proteinases"/>
    <property type="match status" value="1"/>
</dbReference>
<dbReference type="PANTHER" id="PTHR21646:SF44">
    <property type="entry name" value="UBIQUITIN CARBOXYL-TERMINAL HYDROLASE 31"/>
    <property type="match status" value="1"/>
</dbReference>
<feature type="non-terminal residue" evidence="6">
    <location>
        <position position="236"/>
    </location>
</feature>
<dbReference type="Proteomes" id="UP000288216">
    <property type="component" value="Unassembled WGS sequence"/>
</dbReference>
<dbReference type="PROSITE" id="PS00972">
    <property type="entry name" value="USP_1"/>
    <property type="match status" value="1"/>
</dbReference>
<dbReference type="InterPro" id="IPR050185">
    <property type="entry name" value="Ub_carboxyl-term_hydrolase"/>
</dbReference>
<keyword evidence="7" id="KW-1185">Reference proteome</keyword>
<feature type="compositionally biased region" description="Basic and acidic residues" evidence="4">
    <location>
        <begin position="177"/>
        <end position="192"/>
    </location>
</feature>
<dbReference type="GO" id="GO:0016579">
    <property type="term" value="P:protein deubiquitination"/>
    <property type="evidence" value="ECO:0007669"/>
    <property type="project" value="InterPro"/>
</dbReference>
<evidence type="ECO:0000256" key="3">
    <source>
        <dbReference type="ARBA" id="ARBA00022801"/>
    </source>
</evidence>
<dbReference type="STRING" id="75743.A0A401QH55"/>
<keyword evidence="3" id="KW-0378">Hydrolase</keyword>
<evidence type="ECO:0000313" key="6">
    <source>
        <dbReference type="EMBL" id="GCB84700.1"/>
    </source>
</evidence>
<dbReference type="OMA" id="AIWTSEY"/>
<dbReference type="EMBL" id="BFAA01086005">
    <property type="protein sequence ID" value="GCB84700.1"/>
    <property type="molecule type" value="Genomic_DNA"/>
</dbReference>
<organism evidence="6 7">
    <name type="scientific">Scyliorhinus torazame</name>
    <name type="common">Cloudy catshark</name>
    <name type="synonym">Catulus torazame</name>
    <dbReference type="NCBI Taxonomy" id="75743"/>
    <lineage>
        <taxon>Eukaryota</taxon>
        <taxon>Metazoa</taxon>
        <taxon>Chordata</taxon>
        <taxon>Craniata</taxon>
        <taxon>Vertebrata</taxon>
        <taxon>Chondrichthyes</taxon>
        <taxon>Elasmobranchii</taxon>
        <taxon>Galeomorphii</taxon>
        <taxon>Galeoidea</taxon>
        <taxon>Carcharhiniformes</taxon>
        <taxon>Scyliorhinidae</taxon>
        <taxon>Scyliorhinus</taxon>
    </lineage>
</organism>
<reference evidence="6 7" key="1">
    <citation type="journal article" date="2018" name="Nat. Ecol. Evol.">
        <title>Shark genomes provide insights into elasmobranch evolution and the origin of vertebrates.</title>
        <authorList>
            <person name="Hara Y"/>
            <person name="Yamaguchi K"/>
            <person name="Onimaru K"/>
            <person name="Kadota M"/>
            <person name="Koyanagi M"/>
            <person name="Keeley SD"/>
            <person name="Tatsumi K"/>
            <person name="Tanaka K"/>
            <person name="Motone F"/>
            <person name="Kageyama Y"/>
            <person name="Nozu R"/>
            <person name="Adachi N"/>
            <person name="Nishimura O"/>
            <person name="Nakagawa R"/>
            <person name="Tanegashima C"/>
            <person name="Kiyatake I"/>
            <person name="Matsumoto R"/>
            <person name="Murakumo K"/>
            <person name="Nishida K"/>
            <person name="Terakita A"/>
            <person name="Kuratani S"/>
            <person name="Sato K"/>
            <person name="Hyodo S Kuraku.S."/>
        </authorList>
    </citation>
    <scope>NUCLEOTIDE SEQUENCE [LARGE SCALE GENOMIC DNA]</scope>
</reference>
<dbReference type="EC" id="3.4.19.12" evidence="2"/>
<accession>A0A401QH55</accession>
<sequence length="236" mass="24838">MSQAAAKEKKSFSKKLFRRGSARSVGSFMSRVLKTLSTLSHFGTEEAAEDEKDDGGFKSFRAAEAGAAMGMGIGLGAGVGVVSSASSIIMMMSGIHPAAAAGRGAAAATAHSDSSDSCFSGDRWQPPGVAGLKNHGNTCFMNAVLQCLSNTELFAEFLALEQYRERPASGLDLPEGGETRGQEGEAAEDKTSKSNGVLFRPKGQADARGEVTEQLASLVRAIWTSEYTPQLSREFK</sequence>
<dbReference type="PROSITE" id="PS50235">
    <property type="entry name" value="USP_3"/>
    <property type="match status" value="1"/>
</dbReference>
<dbReference type="Pfam" id="PF00443">
    <property type="entry name" value="UCH"/>
    <property type="match status" value="1"/>
</dbReference>
<dbReference type="InterPro" id="IPR038765">
    <property type="entry name" value="Papain-like_cys_pep_sf"/>
</dbReference>
<dbReference type="PANTHER" id="PTHR21646">
    <property type="entry name" value="UBIQUITIN CARBOXYL-TERMINAL HYDROLASE"/>
    <property type="match status" value="1"/>
</dbReference>
<feature type="region of interest" description="Disordered" evidence="4">
    <location>
        <begin position="168"/>
        <end position="206"/>
    </location>
</feature>
<gene>
    <name evidence="6" type="ORF">scyTo_0025342</name>
</gene>
<comment type="catalytic activity">
    <reaction evidence="1">
        <text>Thiol-dependent hydrolysis of ester, thioester, amide, peptide and isopeptide bonds formed by the C-terminal Gly of ubiquitin (a 76-residue protein attached to proteins as an intracellular targeting signal).</text>
        <dbReference type="EC" id="3.4.19.12"/>
    </reaction>
</comment>
<dbReference type="SUPFAM" id="SSF54001">
    <property type="entry name" value="Cysteine proteinases"/>
    <property type="match status" value="1"/>
</dbReference>